<dbReference type="Gene3D" id="2.180.10.10">
    <property type="entry name" value="RHS repeat-associated core"/>
    <property type="match status" value="1"/>
</dbReference>
<dbReference type="RefSeq" id="WP_208642873.1">
    <property type="nucleotide sequence ID" value="NZ_RAHH01000009.1"/>
</dbReference>
<dbReference type="InterPro" id="IPR022385">
    <property type="entry name" value="Rhs_assc_core"/>
</dbReference>
<dbReference type="InterPro" id="IPR001826">
    <property type="entry name" value="RHS"/>
</dbReference>
<dbReference type="Proteomes" id="UP000284908">
    <property type="component" value="Unassembled WGS sequence"/>
</dbReference>
<name>A0A419NAN3_9GAMM</name>
<comment type="caution">
    <text evidence="3">The sequence shown here is derived from an EMBL/GenBank/DDBJ whole genome shotgun (WGS) entry which is preliminary data.</text>
</comment>
<evidence type="ECO:0000256" key="1">
    <source>
        <dbReference type="ARBA" id="ARBA00009455"/>
    </source>
</evidence>
<dbReference type="PANTHER" id="PTHR32305:SF15">
    <property type="entry name" value="PROTEIN RHSA-RELATED"/>
    <property type="match status" value="1"/>
</dbReference>
<dbReference type="EMBL" id="RAHH01000009">
    <property type="protein sequence ID" value="RJT44907.1"/>
    <property type="molecule type" value="Genomic_DNA"/>
</dbReference>
<reference evidence="3 4" key="1">
    <citation type="submission" date="2018-09" db="EMBL/GenBank/DDBJ databases">
        <authorList>
            <person name="Le Fleche-Mateos A."/>
        </authorList>
    </citation>
    <scope>NUCLEOTIDE SEQUENCE [LARGE SCALE GENOMIC DNA]</scope>
    <source>
        <strain evidence="3 4">DSM 27399</strain>
    </source>
</reference>
<protein>
    <recommendedName>
        <fullName evidence="2">RHS protein conserved region domain-containing protein</fullName>
    </recommendedName>
</protein>
<dbReference type="AlphaFoldDB" id="A0A419NAN3"/>
<dbReference type="NCBIfam" id="TIGR03696">
    <property type="entry name" value="Rhs_assc_core"/>
    <property type="match status" value="1"/>
</dbReference>
<evidence type="ECO:0000313" key="3">
    <source>
        <dbReference type="EMBL" id="RJT44907.1"/>
    </source>
</evidence>
<sequence length="256" mass="28697">RIKETRFLWEGPRLLAEFNGYRSQIHAYGDQNSFAPLARIDGCGDDSQIYYYHNQVNGQPEAMTDREGNECWRGEPDSFGKVTGETRAQRIMSGGPQNLRMQGQYLDRETGLHYNLHRYYDPDSGRFTQADPIGLAGGLNLYQYAPNVLGWVDPWGLSCGSTKGNGKFTEPELPPKLVAKQGDVEIVHYTRSGDHGPAHLHVNGGGPETKIGQTGKPIKGSPVPTTKQQAVIDANKSVIRKTVDKIQRWFRFQNYE</sequence>
<dbReference type="InterPro" id="IPR050708">
    <property type="entry name" value="T6SS_VgrG/RHS"/>
</dbReference>
<feature type="non-terminal residue" evidence="3">
    <location>
        <position position="1"/>
    </location>
</feature>
<comment type="similarity">
    <text evidence="1">Belongs to the RHS family.</text>
</comment>
<accession>A0A419NAN3</accession>
<keyword evidence="4" id="KW-1185">Reference proteome</keyword>
<dbReference type="Pfam" id="PF03527">
    <property type="entry name" value="RHS"/>
    <property type="match status" value="1"/>
</dbReference>
<gene>
    <name evidence="3" type="ORF">D6C13_09845</name>
</gene>
<proteinExistence type="inferred from homology"/>
<dbReference type="PANTHER" id="PTHR32305">
    <property type="match status" value="1"/>
</dbReference>
<feature type="domain" description="RHS protein conserved region" evidence="2">
    <location>
        <begin position="49"/>
        <end position="85"/>
    </location>
</feature>
<organism evidence="3 4">
    <name type="scientific">Rahnella woolbedingensis</name>
    <dbReference type="NCBI Taxonomy" id="1510574"/>
    <lineage>
        <taxon>Bacteria</taxon>
        <taxon>Pseudomonadati</taxon>
        <taxon>Pseudomonadota</taxon>
        <taxon>Gammaproteobacteria</taxon>
        <taxon>Enterobacterales</taxon>
        <taxon>Yersiniaceae</taxon>
        <taxon>Rahnella</taxon>
    </lineage>
</organism>
<evidence type="ECO:0000259" key="2">
    <source>
        <dbReference type="Pfam" id="PF03527"/>
    </source>
</evidence>
<evidence type="ECO:0000313" key="4">
    <source>
        <dbReference type="Proteomes" id="UP000284908"/>
    </source>
</evidence>